<dbReference type="AlphaFoldDB" id="A0A3Q2PG85"/>
<dbReference type="STRING" id="8078.ENSFHEP00000012013"/>
<evidence type="ECO:0000313" key="2">
    <source>
        <dbReference type="Proteomes" id="UP000265000"/>
    </source>
</evidence>
<organism evidence="1 2">
    <name type="scientific">Fundulus heteroclitus</name>
    <name type="common">Killifish</name>
    <name type="synonym">Mummichog</name>
    <dbReference type="NCBI Taxonomy" id="8078"/>
    <lineage>
        <taxon>Eukaryota</taxon>
        <taxon>Metazoa</taxon>
        <taxon>Chordata</taxon>
        <taxon>Craniata</taxon>
        <taxon>Vertebrata</taxon>
        <taxon>Euteleostomi</taxon>
        <taxon>Actinopterygii</taxon>
        <taxon>Neopterygii</taxon>
        <taxon>Teleostei</taxon>
        <taxon>Neoteleostei</taxon>
        <taxon>Acanthomorphata</taxon>
        <taxon>Ovalentaria</taxon>
        <taxon>Atherinomorphae</taxon>
        <taxon>Cyprinodontiformes</taxon>
        <taxon>Fundulidae</taxon>
        <taxon>Fundulus</taxon>
    </lineage>
</organism>
<name>A0A3Q2PG85_FUNHE</name>
<accession>A0A3Q2PG85</accession>
<reference evidence="1" key="1">
    <citation type="submission" date="2025-08" db="UniProtKB">
        <authorList>
            <consortium name="Ensembl"/>
        </authorList>
    </citation>
    <scope>IDENTIFICATION</scope>
</reference>
<dbReference type="Proteomes" id="UP000265000">
    <property type="component" value="Unplaced"/>
</dbReference>
<proteinExistence type="predicted"/>
<reference evidence="1" key="2">
    <citation type="submission" date="2025-09" db="UniProtKB">
        <authorList>
            <consortium name="Ensembl"/>
        </authorList>
    </citation>
    <scope>IDENTIFICATION</scope>
</reference>
<keyword evidence="2" id="KW-1185">Reference proteome</keyword>
<protein>
    <submittedName>
        <fullName evidence="1">Uncharacterized protein</fullName>
    </submittedName>
</protein>
<evidence type="ECO:0000313" key="1">
    <source>
        <dbReference type="Ensembl" id="ENSFHEP00000012013.1"/>
    </source>
</evidence>
<sequence length="87" mass="9516">MLGPGDEGALLHLCLHSQMSKQRHLVADRSTTRPNENNTALFLLYPPLSSTFPLCLSAGLSLREEEDDDIAHQFCCPASECSSPSSR</sequence>
<dbReference type="Ensembl" id="ENSFHET00000019161.1">
    <property type="protein sequence ID" value="ENSFHEP00000012013.1"/>
    <property type="gene ID" value="ENSFHEG00000013478.1"/>
</dbReference>
<dbReference type="GeneTree" id="ENSGT00990000204332"/>